<feature type="compositionally biased region" description="Pro residues" evidence="1">
    <location>
        <begin position="84"/>
        <end position="98"/>
    </location>
</feature>
<gene>
    <name evidence="3" type="primary">LOC113925396</name>
</gene>
<organism evidence="2 3">
    <name type="scientific">Zalophus californianus</name>
    <name type="common">California sealion</name>
    <dbReference type="NCBI Taxonomy" id="9704"/>
    <lineage>
        <taxon>Eukaryota</taxon>
        <taxon>Metazoa</taxon>
        <taxon>Chordata</taxon>
        <taxon>Craniata</taxon>
        <taxon>Vertebrata</taxon>
        <taxon>Euteleostomi</taxon>
        <taxon>Mammalia</taxon>
        <taxon>Eutheria</taxon>
        <taxon>Laurasiatheria</taxon>
        <taxon>Carnivora</taxon>
        <taxon>Caniformia</taxon>
        <taxon>Pinnipedia</taxon>
        <taxon>Otariidae</taxon>
        <taxon>Zalophus</taxon>
    </lineage>
</organism>
<dbReference type="OrthoDB" id="10680899at2759"/>
<dbReference type="GeneID" id="113925396"/>
<sequence>MGRGRASQEGAQSWQCGRAGAGGGRCQSLAGAGGRGRGVPRPKEEVVQGAGRGWDAGTRRVRAPGRLWEVRDPSSSLSLAFLPPLSPPSPPPPPPPSALPRRGLPALARRDGTRDGEAPRGRRGCAGGGCPAAGWRAPGRGRGRQAEAADPQPPDSALEMTGCERTSDVRGQPAPGRRFQGTASNPPPAPGPRKPPSLRAPAFALR</sequence>
<proteinExistence type="predicted"/>
<feature type="compositionally biased region" description="Basic and acidic residues" evidence="1">
    <location>
        <begin position="108"/>
        <end position="120"/>
    </location>
</feature>
<name>A0A6J2DJL0_ZALCA</name>
<evidence type="ECO:0000256" key="1">
    <source>
        <dbReference type="SAM" id="MobiDB-lite"/>
    </source>
</evidence>
<dbReference type="RefSeq" id="XP_027455861.1">
    <property type="nucleotide sequence ID" value="XM_027600060.2"/>
</dbReference>
<feature type="compositionally biased region" description="Pro residues" evidence="1">
    <location>
        <begin position="185"/>
        <end position="195"/>
    </location>
</feature>
<reference evidence="3" key="1">
    <citation type="submission" date="2025-08" db="UniProtKB">
        <authorList>
            <consortium name="RefSeq"/>
        </authorList>
    </citation>
    <scope>IDENTIFICATION</scope>
    <source>
        <tissue evidence="3">Blood</tissue>
    </source>
</reference>
<dbReference type="KEGG" id="zca:113925396"/>
<feature type="region of interest" description="Disordered" evidence="1">
    <location>
        <begin position="1"/>
        <end position="206"/>
    </location>
</feature>
<dbReference type="Proteomes" id="UP000515165">
    <property type="component" value="Chromosome 2"/>
</dbReference>
<dbReference type="AlphaFoldDB" id="A0A6J2DJL0"/>
<evidence type="ECO:0000313" key="2">
    <source>
        <dbReference type="Proteomes" id="UP000515165"/>
    </source>
</evidence>
<protein>
    <submittedName>
        <fullName evidence="3">Formin-like protein 5</fullName>
    </submittedName>
</protein>
<feature type="compositionally biased region" description="Low complexity" evidence="1">
    <location>
        <begin position="73"/>
        <end position="83"/>
    </location>
</feature>
<feature type="compositionally biased region" description="Gly residues" evidence="1">
    <location>
        <begin position="19"/>
        <end position="37"/>
    </location>
</feature>
<accession>A0A6J2DJL0</accession>
<evidence type="ECO:0000313" key="3">
    <source>
        <dbReference type="RefSeq" id="XP_027455861.1"/>
    </source>
</evidence>
<keyword evidence="2" id="KW-1185">Reference proteome</keyword>